<dbReference type="GO" id="GO:0006397">
    <property type="term" value="P:mRNA processing"/>
    <property type="evidence" value="ECO:0007669"/>
    <property type="project" value="UniProtKB-KW"/>
</dbReference>
<dbReference type="EMBL" id="OZ034819">
    <property type="protein sequence ID" value="CAL1393516.1"/>
    <property type="molecule type" value="Genomic_DNA"/>
</dbReference>
<keyword evidence="4" id="KW-0067">ATP-binding</keyword>
<name>A0AAV2F5I0_9ROSI</name>
<keyword evidence="5" id="KW-0508">mRNA splicing</keyword>
<organism evidence="7 8">
    <name type="scientific">Linum trigynum</name>
    <dbReference type="NCBI Taxonomy" id="586398"/>
    <lineage>
        <taxon>Eukaryota</taxon>
        <taxon>Viridiplantae</taxon>
        <taxon>Streptophyta</taxon>
        <taxon>Embryophyta</taxon>
        <taxon>Tracheophyta</taxon>
        <taxon>Spermatophyta</taxon>
        <taxon>Magnoliopsida</taxon>
        <taxon>eudicotyledons</taxon>
        <taxon>Gunneridae</taxon>
        <taxon>Pentapetalae</taxon>
        <taxon>rosids</taxon>
        <taxon>fabids</taxon>
        <taxon>Malpighiales</taxon>
        <taxon>Linaceae</taxon>
        <taxon>Linum</taxon>
    </lineage>
</organism>
<sequence length="108" mass="12472">MFADQASGSIFNRWNGKPYSQKFQDILDKRNILSVWKHKEEILDALKKNQVLVLVDETGSGKTTQIPQFVLEMMMMMMMETTPSDDMRRKKVMVGCTQPRRVAEISVS</sequence>
<dbReference type="EC" id="3.6.4.13" evidence="1"/>
<keyword evidence="8" id="KW-1185">Reference proteome</keyword>
<dbReference type="PANTHER" id="PTHR18934">
    <property type="entry name" value="ATP-DEPENDENT RNA HELICASE"/>
    <property type="match status" value="1"/>
</dbReference>
<evidence type="ECO:0000256" key="4">
    <source>
        <dbReference type="ARBA" id="ARBA00022806"/>
    </source>
</evidence>
<gene>
    <name evidence="7" type="ORF">LTRI10_LOCUS34089</name>
</gene>
<dbReference type="GO" id="GO:0003723">
    <property type="term" value="F:RNA binding"/>
    <property type="evidence" value="ECO:0007669"/>
    <property type="project" value="TreeGrafter"/>
</dbReference>
<reference evidence="7 8" key="1">
    <citation type="submission" date="2024-04" db="EMBL/GenBank/DDBJ databases">
        <authorList>
            <person name="Fracassetti M."/>
        </authorList>
    </citation>
    <scope>NUCLEOTIDE SEQUENCE [LARGE SCALE GENOMIC DNA]</scope>
</reference>
<protein>
    <recommendedName>
        <fullName evidence="1">RNA helicase</fullName>
        <ecNumber evidence="1">3.6.4.13</ecNumber>
    </recommendedName>
</protein>
<evidence type="ECO:0000256" key="5">
    <source>
        <dbReference type="ARBA" id="ARBA00023187"/>
    </source>
</evidence>
<dbReference type="GO" id="GO:0003724">
    <property type="term" value="F:RNA helicase activity"/>
    <property type="evidence" value="ECO:0007669"/>
    <property type="project" value="UniProtKB-EC"/>
</dbReference>
<evidence type="ECO:0000256" key="3">
    <source>
        <dbReference type="ARBA" id="ARBA00022801"/>
    </source>
</evidence>
<evidence type="ECO:0000256" key="1">
    <source>
        <dbReference type="ARBA" id="ARBA00012552"/>
    </source>
</evidence>
<dbReference type="AlphaFoldDB" id="A0AAV2F5I0"/>
<evidence type="ECO:0000313" key="7">
    <source>
        <dbReference type="EMBL" id="CAL1393516.1"/>
    </source>
</evidence>
<dbReference type="PANTHER" id="PTHR18934:SF109">
    <property type="entry name" value="ATP-DEPENDENT RNA HELICASE DHX15 HOMOLOG"/>
    <property type="match status" value="1"/>
</dbReference>
<proteinExistence type="predicted"/>
<comment type="catalytic activity">
    <reaction evidence="6">
        <text>ATP + H2O = ADP + phosphate + H(+)</text>
        <dbReference type="Rhea" id="RHEA:13065"/>
        <dbReference type="ChEBI" id="CHEBI:15377"/>
        <dbReference type="ChEBI" id="CHEBI:15378"/>
        <dbReference type="ChEBI" id="CHEBI:30616"/>
        <dbReference type="ChEBI" id="CHEBI:43474"/>
        <dbReference type="ChEBI" id="CHEBI:456216"/>
        <dbReference type="EC" id="3.6.4.13"/>
    </reaction>
</comment>
<dbReference type="Proteomes" id="UP001497516">
    <property type="component" value="Chromosome 6"/>
</dbReference>
<dbReference type="GO" id="GO:0008380">
    <property type="term" value="P:RNA splicing"/>
    <property type="evidence" value="ECO:0007669"/>
    <property type="project" value="UniProtKB-KW"/>
</dbReference>
<dbReference type="GO" id="GO:0016787">
    <property type="term" value="F:hydrolase activity"/>
    <property type="evidence" value="ECO:0007669"/>
    <property type="project" value="UniProtKB-KW"/>
</dbReference>
<dbReference type="InterPro" id="IPR027417">
    <property type="entry name" value="P-loop_NTPase"/>
</dbReference>
<keyword evidence="4" id="KW-0547">Nucleotide-binding</keyword>
<keyword evidence="3" id="KW-0378">Hydrolase</keyword>
<evidence type="ECO:0000256" key="6">
    <source>
        <dbReference type="ARBA" id="ARBA00047984"/>
    </source>
</evidence>
<evidence type="ECO:0000256" key="2">
    <source>
        <dbReference type="ARBA" id="ARBA00022664"/>
    </source>
</evidence>
<accession>A0AAV2F5I0</accession>
<keyword evidence="2" id="KW-0507">mRNA processing</keyword>
<keyword evidence="4" id="KW-0347">Helicase</keyword>
<dbReference type="SUPFAM" id="SSF52540">
    <property type="entry name" value="P-loop containing nucleoside triphosphate hydrolases"/>
    <property type="match status" value="1"/>
</dbReference>
<evidence type="ECO:0000313" key="8">
    <source>
        <dbReference type="Proteomes" id="UP001497516"/>
    </source>
</evidence>
<dbReference type="Gene3D" id="3.40.50.300">
    <property type="entry name" value="P-loop containing nucleotide triphosphate hydrolases"/>
    <property type="match status" value="1"/>
</dbReference>